<dbReference type="PANTHER" id="PTHR43115">
    <property type="entry name" value="DEHYDROGENASE/REDUCTASE SDR FAMILY MEMBER 11"/>
    <property type="match status" value="1"/>
</dbReference>
<organism evidence="4 5">
    <name type="scientific">Staphylococcus saprophyticus</name>
    <dbReference type="NCBI Taxonomy" id="29385"/>
    <lineage>
        <taxon>Bacteria</taxon>
        <taxon>Bacillati</taxon>
        <taxon>Bacillota</taxon>
        <taxon>Bacilli</taxon>
        <taxon>Bacillales</taxon>
        <taxon>Staphylococcaceae</taxon>
        <taxon>Staphylococcus</taxon>
    </lineage>
</organism>
<gene>
    <name evidence="4" type="ORF">NCTC7688_02696</name>
</gene>
<dbReference type="Pfam" id="PF00106">
    <property type="entry name" value="adh_short"/>
    <property type="match status" value="1"/>
</dbReference>
<reference evidence="4 5" key="1">
    <citation type="submission" date="2018-06" db="EMBL/GenBank/DDBJ databases">
        <authorList>
            <consortium name="Pathogen Informatics"/>
            <person name="Doyle S."/>
        </authorList>
    </citation>
    <scope>NUCLEOTIDE SEQUENCE [LARGE SCALE GENOMIC DNA]</scope>
    <source>
        <strain evidence="4 5">NCTC7688</strain>
    </source>
</reference>
<dbReference type="EMBL" id="UHED01000001">
    <property type="protein sequence ID" value="SUM84809.1"/>
    <property type="molecule type" value="Genomic_DNA"/>
</dbReference>
<dbReference type="GO" id="GO:0016616">
    <property type="term" value="F:oxidoreductase activity, acting on the CH-OH group of donors, NAD or NADP as acceptor"/>
    <property type="evidence" value="ECO:0007669"/>
    <property type="project" value="UniProtKB-ARBA"/>
</dbReference>
<dbReference type="SUPFAM" id="SSF51735">
    <property type="entry name" value="NAD(P)-binding Rossmann-fold domains"/>
    <property type="match status" value="1"/>
</dbReference>
<evidence type="ECO:0000256" key="2">
    <source>
        <dbReference type="ARBA" id="ARBA00023002"/>
    </source>
</evidence>
<protein>
    <submittedName>
        <fullName evidence="4">Dehydrogenase</fullName>
        <ecNumber evidence="4">1.-.-.-</ecNumber>
    </submittedName>
</protein>
<comment type="similarity">
    <text evidence="1 3">Belongs to the short-chain dehydrogenases/reductases (SDR) family.</text>
</comment>
<proteinExistence type="inferred from homology"/>
<sequence length="246" mass="26887">MNNVKDKVVVITGASSGIGEETVNLLSENGAKLVLGARRLDRLEKIQQKVGRDSVSIKKTDVTKADEVNALIETAYNDFGRIDVLINNAGLMPQSFLEKNKQDEWNQMIDVNIKGVLYGIGAVLPYMRKQKSGHIINLASVAGHVVFPGSAVYCGTKYAVRAITEGLRQEEAIVGSNIRTTILSPGAVSTELTDHISDKDMKQDIDELYKNAIKPDAIARAINYAINEPEESSVNEFIIRPSSQSL</sequence>
<dbReference type="AlphaFoldDB" id="A0A380HRY9"/>
<evidence type="ECO:0000313" key="4">
    <source>
        <dbReference type="EMBL" id="SUM84809.1"/>
    </source>
</evidence>
<dbReference type="RefSeq" id="WP_002483573.1">
    <property type="nucleotide sequence ID" value="NZ_CAXOKG010000014.1"/>
</dbReference>
<name>A0A380HRY9_STASA</name>
<dbReference type="InterPro" id="IPR002347">
    <property type="entry name" value="SDR_fam"/>
</dbReference>
<accession>A0A380HRY9</accession>
<dbReference type="EC" id="1.-.-.-" evidence="4"/>
<dbReference type="PROSITE" id="PS00061">
    <property type="entry name" value="ADH_SHORT"/>
    <property type="match status" value="1"/>
</dbReference>
<dbReference type="FunFam" id="3.40.50.720:FF:000047">
    <property type="entry name" value="NADP-dependent L-serine/L-allo-threonine dehydrogenase"/>
    <property type="match status" value="1"/>
</dbReference>
<evidence type="ECO:0000256" key="3">
    <source>
        <dbReference type="RuleBase" id="RU000363"/>
    </source>
</evidence>
<dbReference type="PANTHER" id="PTHR43115:SF4">
    <property type="entry name" value="DEHYDROGENASE_REDUCTASE SDR FAMILY MEMBER 11"/>
    <property type="match status" value="1"/>
</dbReference>
<dbReference type="PRINTS" id="PR00081">
    <property type="entry name" value="GDHRDH"/>
</dbReference>
<dbReference type="Proteomes" id="UP000254707">
    <property type="component" value="Unassembled WGS sequence"/>
</dbReference>
<dbReference type="Gene3D" id="3.40.50.720">
    <property type="entry name" value="NAD(P)-binding Rossmann-like Domain"/>
    <property type="match status" value="1"/>
</dbReference>
<dbReference type="InterPro" id="IPR036291">
    <property type="entry name" value="NAD(P)-bd_dom_sf"/>
</dbReference>
<evidence type="ECO:0000256" key="1">
    <source>
        <dbReference type="ARBA" id="ARBA00006484"/>
    </source>
</evidence>
<evidence type="ECO:0000313" key="5">
    <source>
        <dbReference type="Proteomes" id="UP000254707"/>
    </source>
</evidence>
<dbReference type="InterPro" id="IPR020904">
    <property type="entry name" value="Sc_DH/Rdtase_CS"/>
</dbReference>
<keyword evidence="2 4" id="KW-0560">Oxidoreductase</keyword>
<dbReference type="PRINTS" id="PR00080">
    <property type="entry name" value="SDRFAMILY"/>
</dbReference>